<evidence type="ECO:0000259" key="1">
    <source>
        <dbReference type="Pfam" id="PF05678"/>
    </source>
</evidence>
<feature type="domain" description="VQ" evidence="1">
    <location>
        <begin position="24"/>
        <end position="47"/>
    </location>
</feature>
<dbReference type="Pfam" id="PF05678">
    <property type="entry name" value="VQ"/>
    <property type="match status" value="1"/>
</dbReference>
<dbReference type="InterPro" id="IPR008889">
    <property type="entry name" value="VQ"/>
</dbReference>
<organism evidence="2 3">
    <name type="scientific">Tanacetum coccineum</name>
    <dbReference type="NCBI Taxonomy" id="301880"/>
    <lineage>
        <taxon>Eukaryota</taxon>
        <taxon>Viridiplantae</taxon>
        <taxon>Streptophyta</taxon>
        <taxon>Embryophyta</taxon>
        <taxon>Tracheophyta</taxon>
        <taxon>Spermatophyta</taxon>
        <taxon>Magnoliopsida</taxon>
        <taxon>eudicotyledons</taxon>
        <taxon>Gunneridae</taxon>
        <taxon>Pentapetalae</taxon>
        <taxon>asterids</taxon>
        <taxon>campanulids</taxon>
        <taxon>Asterales</taxon>
        <taxon>Asteraceae</taxon>
        <taxon>Asteroideae</taxon>
        <taxon>Anthemideae</taxon>
        <taxon>Anthemidinae</taxon>
        <taxon>Tanacetum</taxon>
    </lineage>
</organism>
<sequence length="123" mass="13559">MGKQMSKASIKISKNNNHHQSLKPKVYIIHSSSFKTLVQELTGKNGTDVSLSNSIISLSQEAGTHGLQIKNRDQLTNDCKGGNSQNDTMFLDDSSFMALSYTECLSFVPEISNQTDPLDCLFD</sequence>
<accession>A0ABQ5ISF0</accession>
<dbReference type="EMBL" id="BQNB010021006">
    <property type="protein sequence ID" value="GJU01889.1"/>
    <property type="molecule type" value="Genomic_DNA"/>
</dbReference>
<evidence type="ECO:0000313" key="2">
    <source>
        <dbReference type="EMBL" id="GJU01889.1"/>
    </source>
</evidence>
<keyword evidence="3" id="KW-1185">Reference proteome</keyword>
<dbReference type="Proteomes" id="UP001151760">
    <property type="component" value="Unassembled WGS sequence"/>
</dbReference>
<protein>
    <recommendedName>
        <fullName evidence="1">VQ domain-containing protein</fullName>
    </recommendedName>
</protein>
<reference evidence="2" key="1">
    <citation type="journal article" date="2022" name="Int. J. Mol. Sci.">
        <title>Draft Genome of Tanacetum Coccineum: Genomic Comparison of Closely Related Tanacetum-Family Plants.</title>
        <authorList>
            <person name="Yamashiro T."/>
            <person name="Shiraishi A."/>
            <person name="Nakayama K."/>
            <person name="Satake H."/>
        </authorList>
    </citation>
    <scope>NUCLEOTIDE SEQUENCE</scope>
</reference>
<gene>
    <name evidence="2" type="ORF">Tco_1112227</name>
</gene>
<name>A0ABQ5ISF0_9ASTR</name>
<evidence type="ECO:0000313" key="3">
    <source>
        <dbReference type="Proteomes" id="UP001151760"/>
    </source>
</evidence>
<reference evidence="2" key="2">
    <citation type="submission" date="2022-01" db="EMBL/GenBank/DDBJ databases">
        <authorList>
            <person name="Yamashiro T."/>
            <person name="Shiraishi A."/>
            <person name="Satake H."/>
            <person name="Nakayama K."/>
        </authorList>
    </citation>
    <scope>NUCLEOTIDE SEQUENCE</scope>
</reference>
<comment type="caution">
    <text evidence="2">The sequence shown here is derived from an EMBL/GenBank/DDBJ whole genome shotgun (WGS) entry which is preliminary data.</text>
</comment>
<proteinExistence type="predicted"/>